<reference evidence="2 3" key="1">
    <citation type="submission" date="2024-09" db="EMBL/GenBank/DDBJ databases">
        <title>A chromosome-level genome assembly of Gray's grenadier anchovy, Coilia grayii.</title>
        <authorList>
            <person name="Fu Z."/>
        </authorList>
    </citation>
    <scope>NUCLEOTIDE SEQUENCE [LARGE SCALE GENOMIC DNA]</scope>
    <source>
        <strain evidence="2">G4</strain>
        <tissue evidence="2">Muscle</tissue>
    </source>
</reference>
<dbReference type="AlphaFoldDB" id="A0ABD1ISG4"/>
<dbReference type="SUPFAM" id="SSF52266">
    <property type="entry name" value="SGNH hydrolase"/>
    <property type="match status" value="1"/>
</dbReference>
<dbReference type="Gene3D" id="3.40.50.1110">
    <property type="entry name" value="SGNH hydrolase"/>
    <property type="match status" value="1"/>
</dbReference>
<evidence type="ECO:0000256" key="1">
    <source>
        <dbReference type="SAM" id="MobiDB-lite"/>
    </source>
</evidence>
<organism evidence="2 3">
    <name type="scientific">Coilia grayii</name>
    <name type="common">Gray's grenadier anchovy</name>
    <dbReference type="NCBI Taxonomy" id="363190"/>
    <lineage>
        <taxon>Eukaryota</taxon>
        <taxon>Metazoa</taxon>
        <taxon>Chordata</taxon>
        <taxon>Craniata</taxon>
        <taxon>Vertebrata</taxon>
        <taxon>Euteleostomi</taxon>
        <taxon>Actinopterygii</taxon>
        <taxon>Neopterygii</taxon>
        <taxon>Teleostei</taxon>
        <taxon>Clupei</taxon>
        <taxon>Clupeiformes</taxon>
        <taxon>Clupeoidei</taxon>
        <taxon>Engraulidae</taxon>
        <taxon>Coilinae</taxon>
        <taxon>Coilia</taxon>
    </lineage>
</organism>
<evidence type="ECO:0000313" key="2">
    <source>
        <dbReference type="EMBL" id="KAL2077891.1"/>
    </source>
</evidence>
<keyword evidence="3" id="KW-1185">Reference proteome</keyword>
<accession>A0ABD1ISG4</accession>
<protein>
    <recommendedName>
        <fullName evidence="4">SGNH hydrolase-type esterase domain-containing protein</fullName>
    </recommendedName>
</protein>
<feature type="region of interest" description="Disordered" evidence="1">
    <location>
        <begin position="157"/>
        <end position="228"/>
    </location>
</feature>
<dbReference type="Proteomes" id="UP001591681">
    <property type="component" value="Unassembled WGS sequence"/>
</dbReference>
<feature type="region of interest" description="Disordered" evidence="1">
    <location>
        <begin position="243"/>
        <end position="271"/>
    </location>
</feature>
<sequence>MSLPLTNRFEIFNRVDEDNNSITQDPPRQVTRQEIPLNITKQYFKIIQTTHHMEILNQAQQTGSLPQGMGRQVKKLTEFVKPACPNPIVYDKIRINTQVWMIETLKILIQHYNNTLADLKWNLGPFHPEAWDKATRWAKTRFRKKLTNNTLTQAKNIVIDQDRRSTATPQSPILNTQSLNDPRQSPPHISSPSAPQQPNLCPTMDERDAGSARDISPGLAPRVTPQPSLISQIEEERIPELEIHNPNLGDTDTTSDPPPQRHHPTRMDGNTTTTIQTQTDVALDLTSTQTQTSTPQLAELITLDELTPEDAFPAVTPNLSPIIPHAIQLTPLPQRTHPTETNTTRTTAPQPIQTLMIQHTTQTRPTPPHTTLDELTPEDAFPAVTPNLSPIIPRAIQLTPLPQRTHPAETYTTRTTAPQPIQTLMTQHTTQTRPTPSPTTLHPQTTLPQTTLQEPTHISRNLPTRVTRHPNTSNKKSWTLAVFKPTLILGDSNLSRIAPFDHQHIQIDSYPGATFLHLEDILNKTQIHCQVQTVIISLGINSKQQKPKETTVKQIQKAIKKAKETFPTANIYIPIINFSKTLPTPEITNLRLTNDYIKRNHQYIPPLPDRDFTTDRDHIHWTTETAHSILTHWISHLNLITP</sequence>
<name>A0ABD1ISG4_9TELE</name>
<gene>
    <name evidence="2" type="ORF">ACEWY4_025576</name>
</gene>
<proteinExistence type="predicted"/>
<comment type="caution">
    <text evidence="2">The sequence shown here is derived from an EMBL/GenBank/DDBJ whole genome shotgun (WGS) entry which is preliminary data.</text>
</comment>
<dbReference type="EMBL" id="JBHFQA010000023">
    <property type="protein sequence ID" value="KAL2077891.1"/>
    <property type="molecule type" value="Genomic_DNA"/>
</dbReference>
<feature type="compositionally biased region" description="Polar residues" evidence="1">
    <location>
        <begin position="166"/>
        <end position="200"/>
    </location>
</feature>
<evidence type="ECO:0008006" key="4">
    <source>
        <dbReference type="Google" id="ProtNLM"/>
    </source>
</evidence>
<dbReference type="InterPro" id="IPR036514">
    <property type="entry name" value="SGNH_hydro_sf"/>
</dbReference>
<evidence type="ECO:0000313" key="3">
    <source>
        <dbReference type="Proteomes" id="UP001591681"/>
    </source>
</evidence>